<feature type="transmembrane region" description="Helical" evidence="5">
    <location>
        <begin position="287"/>
        <end position="306"/>
    </location>
</feature>
<keyword evidence="4 5" id="KW-0472">Membrane</keyword>
<dbReference type="Proteomes" id="UP001597394">
    <property type="component" value="Unassembled WGS sequence"/>
</dbReference>
<keyword evidence="2 5" id="KW-0812">Transmembrane</keyword>
<feature type="domain" description="Integral membrane bound transporter" evidence="6">
    <location>
        <begin position="203"/>
        <end position="330"/>
    </location>
</feature>
<dbReference type="InterPro" id="IPR049453">
    <property type="entry name" value="Memb_transporter_dom"/>
</dbReference>
<comment type="subcellular location">
    <subcellularLocation>
        <location evidence="1">Membrane</location>
        <topology evidence="1">Multi-pass membrane protein</topology>
    </subcellularLocation>
</comment>
<feature type="transmembrane region" description="Helical" evidence="5">
    <location>
        <begin position="48"/>
        <end position="65"/>
    </location>
</feature>
<evidence type="ECO:0000256" key="1">
    <source>
        <dbReference type="ARBA" id="ARBA00004141"/>
    </source>
</evidence>
<feature type="transmembrane region" description="Helical" evidence="5">
    <location>
        <begin position="23"/>
        <end position="42"/>
    </location>
</feature>
<sequence length="358" mass="40172">MKFKHRLNTHVQAFVELKKTERLWHFPLLAGLCVGLCLWVGWLFDRPAYGNLSSIGALVILYFTQATLSKRMVHLCVCAFGFSISFALGYAFSFSHILSAIALGLIAFLSHLITSWFDVPPPRNFFFIMIGAVATSIPFHPEAIPLNVGLVSMGAMLSVLLALFYSVFVAKRVVEPKIKSRIKKKRYTELVASFIIGFAMFLGLMIGHWLELKSAYWIPLSALAILQGKDLFHAWQRNLHRIIGTFIGIGITWVMMLSTAPSGLELVFLIAGLQFIVEMLVVRNYGLAVIFITPLTIFLAENASGLHTNVNELMEARILDTVIGSLIGVLTGWFLHHEFLIAKLEKQLRSVEILLHRK</sequence>
<protein>
    <submittedName>
        <fullName evidence="7">FUSC family protein</fullName>
    </submittedName>
</protein>
<evidence type="ECO:0000313" key="8">
    <source>
        <dbReference type="Proteomes" id="UP001597394"/>
    </source>
</evidence>
<feature type="transmembrane region" description="Helical" evidence="5">
    <location>
        <begin position="242"/>
        <end position="260"/>
    </location>
</feature>
<dbReference type="Pfam" id="PF13515">
    <property type="entry name" value="FUSC_2"/>
    <property type="match status" value="1"/>
</dbReference>
<dbReference type="EMBL" id="JBHULG010000001">
    <property type="protein sequence ID" value="MFD2544850.1"/>
    <property type="molecule type" value="Genomic_DNA"/>
</dbReference>
<feature type="transmembrane region" description="Helical" evidence="5">
    <location>
        <begin position="190"/>
        <end position="210"/>
    </location>
</feature>
<keyword evidence="3 5" id="KW-1133">Transmembrane helix</keyword>
<name>A0ABW5KA78_9FLAO</name>
<dbReference type="RefSeq" id="WP_255928285.1">
    <property type="nucleotide sequence ID" value="NZ_JANFQP010000001.1"/>
</dbReference>
<comment type="caution">
    <text evidence="7">The sequence shown here is derived from an EMBL/GenBank/DDBJ whole genome shotgun (WGS) entry which is preliminary data.</text>
</comment>
<feature type="transmembrane region" description="Helical" evidence="5">
    <location>
        <begin position="97"/>
        <end position="117"/>
    </location>
</feature>
<evidence type="ECO:0000259" key="6">
    <source>
        <dbReference type="Pfam" id="PF13515"/>
    </source>
</evidence>
<accession>A0ABW5KA78</accession>
<proteinExistence type="predicted"/>
<evidence type="ECO:0000313" key="7">
    <source>
        <dbReference type="EMBL" id="MFD2544850.1"/>
    </source>
</evidence>
<feature type="transmembrane region" description="Helical" evidence="5">
    <location>
        <begin position="72"/>
        <end position="91"/>
    </location>
</feature>
<evidence type="ECO:0000256" key="4">
    <source>
        <dbReference type="ARBA" id="ARBA00023136"/>
    </source>
</evidence>
<evidence type="ECO:0000256" key="5">
    <source>
        <dbReference type="SAM" id="Phobius"/>
    </source>
</evidence>
<evidence type="ECO:0000256" key="2">
    <source>
        <dbReference type="ARBA" id="ARBA00022692"/>
    </source>
</evidence>
<evidence type="ECO:0000256" key="3">
    <source>
        <dbReference type="ARBA" id="ARBA00022989"/>
    </source>
</evidence>
<feature type="transmembrane region" description="Helical" evidence="5">
    <location>
        <begin position="124"/>
        <end position="140"/>
    </location>
</feature>
<feature type="transmembrane region" description="Helical" evidence="5">
    <location>
        <begin position="318"/>
        <end position="336"/>
    </location>
</feature>
<gene>
    <name evidence="7" type="ORF">ACFSO8_05170</name>
</gene>
<feature type="transmembrane region" description="Helical" evidence="5">
    <location>
        <begin position="146"/>
        <end position="169"/>
    </location>
</feature>
<reference evidence="8" key="1">
    <citation type="journal article" date="2019" name="Int. J. Syst. Evol. Microbiol.">
        <title>The Global Catalogue of Microorganisms (GCM) 10K type strain sequencing project: providing services to taxonomists for standard genome sequencing and annotation.</title>
        <authorList>
            <consortium name="The Broad Institute Genomics Platform"/>
            <consortium name="The Broad Institute Genome Sequencing Center for Infectious Disease"/>
            <person name="Wu L."/>
            <person name="Ma J."/>
        </authorList>
    </citation>
    <scope>NUCLEOTIDE SEQUENCE [LARGE SCALE GENOMIC DNA]</scope>
    <source>
        <strain evidence="8">KCTC 52204</strain>
    </source>
</reference>
<organism evidence="7 8">
    <name type="scientific">Kaistella montana</name>
    <dbReference type="NCBI Taxonomy" id="1849733"/>
    <lineage>
        <taxon>Bacteria</taxon>
        <taxon>Pseudomonadati</taxon>
        <taxon>Bacteroidota</taxon>
        <taxon>Flavobacteriia</taxon>
        <taxon>Flavobacteriales</taxon>
        <taxon>Weeksellaceae</taxon>
        <taxon>Chryseobacterium group</taxon>
        <taxon>Kaistella</taxon>
    </lineage>
</organism>
<keyword evidence="8" id="KW-1185">Reference proteome</keyword>